<dbReference type="AlphaFoldDB" id="A0AAD6TH53"/>
<reference evidence="1" key="1">
    <citation type="submission" date="2023-03" db="EMBL/GenBank/DDBJ databases">
        <title>Massive genome expansion in bonnet fungi (Mycena s.s.) driven by repeated elements and novel gene families across ecological guilds.</title>
        <authorList>
            <consortium name="Lawrence Berkeley National Laboratory"/>
            <person name="Harder C.B."/>
            <person name="Miyauchi S."/>
            <person name="Viragh M."/>
            <person name="Kuo A."/>
            <person name="Thoen E."/>
            <person name="Andreopoulos B."/>
            <person name="Lu D."/>
            <person name="Skrede I."/>
            <person name="Drula E."/>
            <person name="Henrissat B."/>
            <person name="Morin E."/>
            <person name="Kohler A."/>
            <person name="Barry K."/>
            <person name="LaButti K."/>
            <person name="Morin E."/>
            <person name="Salamov A."/>
            <person name="Lipzen A."/>
            <person name="Mereny Z."/>
            <person name="Hegedus B."/>
            <person name="Baldrian P."/>
            <person name="Stursova M."/>
            <person name="Weitz H."/>
            <person name="Taylor A."/>
            <person name="Grigoriev I.V."/>
            <person name="Nagy L.G."/>
            <person name="Martin F."/>
            <person name="Kauserud H."/>
        </authorList>
    </citation>
    <scope>NUCLEOTIDE SEQUENCE</scope>
    <source>
        <strain evidence="1">CBHHK200</strain>
    </source>
</reference>
<organism evidence="1 2">
    <name type="scientific">Mycena alexandri</name>
    <dbReference type="NCBI Taxonomy" id="1745969"/>
    <lineage>
        <taxon>Eukaryota</taxon>
        <taxon>Fungi</taxon>
        <taxon>Dikarya</taxon>
        <taxon>Basidiomycota</taxon>
        <taxon>Agaricomycotina</taxon>
        <taxon>Agaricomycetes</taxon>
        <taxon>Agaricomycetidae</taxon>
        <taxon>Agaricales</taxon>
        <taxon>Marasmiineae</taxon>
        <taxon>Mycenaceae</taxon>
        <taxon>Mycena</taxon>
    </lineage>
</organism>
<dbReference type="InterPro" id="IPR032675">
    <property type="entry name" value="LRR_dom_sf"/>
</dbReference>
<evidence type="ECO:0008006" key="3">
    <source>
        <dbReference type="Google" id="ProtNLM"/>
    </source>
</evidence>
<gene>
    <name evidence="1" type="ORF">C8F04DRAFT_1249666</name>
</gene>
<sequence length="340" mass="38277">MATLAIEIPERSHTPPRSRNSVPIPYDVLHLIFSFALLHSTHDRGTFTRRHYLRKVVAAVCRDWRACALSTPSFWNTLLIKSSFDIPDVLNCVALSAKLPLTIHIELQVTPYDALDRLFIALAPAFIRCVSIGFTFSTYSFMDTVFSLVQSRHFPVLEDIFLRSNIGFTDVRVFPYEVFAPTIRSLYLQKCPVLWDPRVTFSTLHTLALSGVSMYFGRPSADFAVLCECAPLLARLFLDFVDCRCTETAGLDQPFHPMVHLHTLYVSFVAEDSATTRMLSCMRLPALSTVYFDGQPAHFQQLAAAAPTYFATVQLLHLQVRNASRPAQYIFPPLPGVGSH</sequence>
<dbReference type="EMBL" id="JARJCM010000005">
    <property type="protein sequence ID" value="KAJ7045236.1"/>
    <property type="molecule type" value="Genomic_DNA"/>
</dbReference>
<comment type="caution">
    <text evidence="1">The sequence shown here is derived from an EMBL/GenBank/DDBJ whole genome shotgun (WGS) entry which is preliminary data.</text>
</comment>
<accession>A0AAD6TH53</accession>
<proteinExistence type="predicted"/>
<protein>
    <recommendedName>
        <fullName evidence="3">F-box domain-containing protein</fullName>
    </recommendedName>
</protein>
<evidence type="ECO:0000313" key="1">
    <source>
        <dbReference type="EMBL" id="KAJ7045236.1"/>
    </source>
</evidence>
<keyword evidence="2" id="KW-1185">Reference proteome</keyword>
<dbReference type="Proteomes" id="UP001218188">
    <property type="component" value="Unassembled WGS sequence"/>
</dbReference>
<name>A0AAD6TH53_9AGAR</name>
<dbReference type="Gene3D" id="3.80.10.10">
    <property type="entry name" value="Ribonuclease Inhibitor"/>
    <property type="match status" value="1"/>
</dbReference>
<dbReference type="SUPFAM" id="SSF52047">
    <property type="entry name" value="RNI-like"/>
    <property type="match status" value="1"/>
</dbReference>
<evidence type="ECO:0000313" key="2">
    <source>
        <dbReference type="Proteomes" id="UP001218188"/>
    </source>
</evidence>